<proteinExistence type="predicted"/>
<evidence type="ECO:0000313" key="2">
    <source>
        <dbReference type="Proteomes" id="UP001201449"/>
    </source>
</evidence>
<keyword evidence="2" id="KW-1185">Reference proteome</keyword>
<dbReference type="Proteomes" id="UP001201449">
    <property type="component" value="Unassembled WGS sequence"/>
</dbReference>
<dbReference type="EMBL" id="JAKEVZ010000005">
    <property type="protein sequence ID" value="MCF1751016.1"/>
    <property type="molecule type" value="Genomic_DNA"/>
</dbReference>
<protein>
    <submittedName>
        <fullName evidence="1">GLPGLI family protein</fullName>
    </submittedName>
</protein>
<comment type="caution">
    <text evidence="1">The sequence shown here is derived from an EMBL/GenBank/DDBJ whole genome shotgun (WGS) entry which is preliminary data.</text>
</comment>
<reference evidence="1 2" key="1">
    <citation type="submission" date="2022-01" db="EMBL/GenBank/DDBJ databases">
        <title>Mariniradius saccharolyticus sp. nov., isolated from sediment of a river.</title>
        <authorList>
            <person name="Liu H."/>
        </authorList>
    </citation>
    <scope>NUCLEOTIDE SEQUENCE [LARGE SCALE GENOMIC DNA]</scope>
    <source>
        <strain evidence="1 2">RY-2</strain>
    </source>
</reference>
<dbReference type="NCBIfam" id="TIGR01200">
    <property type="entry name" value="GLPGLI"/>
    <property type="match status" value="1"/>
</dbReference>
<dbReference type="Pfam" id="PF22252">
    <property type="entry name" value="PNGase_F-II_N"/>
    <property type="match status" value="1"/>
</dbReference>
<dbReference type="RefSeq" id="WP_234861062.1">
    <property type="nucleotide sequence ID" value="NZ_JAKEVZ010000005.1"/>
</dbReference>
<accession>A0ABS9BSG0</accession>
<sequence>MKKYLLAVFACLSLGFITEEVKQGVITYTTKINMHKRIPPDQEEMKKMIPEFNSVQNQLLFNEMESLFKPLPADENPFDNGGGGSWTGTAPSGGMRTIRMVLQNETYLNRDADLMTQLRDFMGKKYIIKKEPKRIPWKLGSETKQLLGYACKDASFTDENQRKVRAWYTEDLRIPIGPEGFHGLPGLILEVDVNEGEMLITADKLDLRALKKNELKEPKGGEELTEEAYQAMVKEQMEKMGAQSGPGGMRMIIRN</sequence>
<dbReference type="InterPro" id="IPR005901">
    <property type="entry name" value="GLPGLI"/>
</dbReference>
<name>A0ABS9BSG0_9BACT</name>
<evidence type="ECO:0000313" key="1">
    <source>
        <dbReference type="EMBL" id="MCF1751016.1"/>
    </source>
</evidence>
<gene>
    <name evidence="1" type="ORF">L0U89_08030</name>
</gene>
<organism evidence="1 2">
    <name type="scientific">Mariniradius sediminis</name>
    <dbReference type="NCBI Taxonomy" id="2909237"/>
    <lineage>
        <taxon>Bacteria</taxon>
        <taxon>Pseudomonadati</taxon>
        <taxon>Bacteroidota</taxon>
        <taxon>Cytophagia</taxon>
        <taxon>Cytophagales</taxon>
        <taxon>Cyclobacteriaceae</taxon>
        <taxon>Mariniradius</taxon>
    </lineage>
</organism>